<dbReference type="KEGG" id="glz:GLAREA_01626"/>
<dbReference type="InterPro" id="IPR000362">
    <property type="entry name" value="Fumarate_lyase_fam"/>
</dbReference>
<dbReference type="PANTHER" id="PTHR11444:SF1">
    <property type="entry name" value="FUMARATE HYDRATASE, MITOCHONDRIAL"/>
    <property type="match status" value="1"/>
</dbReference>
<feature type="domain" description="Fumarate lyase N-terminal" evidence="6">
    <location>
        <begin position="97"/>
        <end position="430"/>
    </location>
</feature>
<keyword evidence="9" id="KW-1185">Reference proteome</keyword>
<evidence type="ECO:0000256" key="1">
    <source>
        <dbReference type="ARBA" id="ARBA00009084"/>
    </source>
</evidence>
<gene>
    <name evidence="8" type="ORF">GLAREA_01626</name>
</gene>
<evidence type="ECO:0000313" key="9">
    <source>
        <dbReference type="Proteomes" id="UP000016922"/>
    </source>
</evidence>
<dbReference type="STRING" id="1116229.S3CKI2"/>
<dbReference type="FunFam" id="1.10.275.10:FF:000001">
    <property type="entry name" value="Fumarate hydratase, mitochondrial"/>
    <property type="match status" value="1"/>
</dbReference>
<dbReference type="GO" id="GO:0006108">
    <property type="term" value="P:malate metabolic process"/>
    <property type="evidence" value="ECO:0007669"/>
    <property type="project" value="TreeGrafter"/>
</dbReference>
<dbReference type="PANTHER" id="PTHR11444">
    <property type="entry name" value="ASPARTATEAMMONIA/ARGININOSUCCINATE/ADENYLOSUCCINATE LYASE"/>
    <property type="match status" value="1"/>
</dbReference>
<dbReference type="GO" id="GO:0006099">
    <property type="term" value="P:tricarboxylic acid cycle"/>
    <property type="evidence" value="ECO:0007669"/>
    <property type="project" value="EnsemblFungi"/>
</dbReference>
<reference evidence="8 9" key="1">
    <citation type="journal article" date="2013" name="BMC Genomics">
        <title>Genomics-driven discovery of the pneumocandin biosynthetic gene cluster in the fungus Glarea lozoyensis.</title>
        <authorList>
            <person name="Chen L."/>
            <person name="Yue Q."/>
            <person name="Zhang X."/>
            <person name="Xiang M."/>
            <person name="Wang C."/>
            <person name="Li S."/>
            <person name="Che Y."/>
            <person name="Ortiz-Lopez F.J."/>
            <person name="Bills G.F."/>
            <person name="Liu X."/>
            <person name="An Z."/>
        </authorList>
    </citation>
    <scope>NUCLEOTIDE SEQUENCE [LARGE SCALE GENOMIC DNA]</scope>
    <source>
        <strain evidence="9">ATCC 20868 / MF5171</strain>
    </source>
</reference>
<dbReference type="Gene3D" id="1.20.200.10">
    <property type="entry name" value="Fumarase/aspartase (Central domain)"/>
    <property type="match status" value="1"/>
</dbReference>
<dbReference type="Pfam" id="PF10415">
    <property type="entry name" value="FumaraseC_C"/>
    <property type="match status" value="1"/>
</dbReference>
<dbReference type="FunFam" id="1.10.40.30:FF:000002">
    <property type="entry name" value="Fumarate hydratase class II"/>
    <property type="match status" value="1"/>
</dbReference>
<dbReference type="InterPro" id="IPR024083">
    <property type="entry name" value="Fumarase/histidase_N"/>
</dbReference>
<dbReference type="Pfam" id="PF00206">
    <property type="entry name" value="Lyase_1"/>
    <property type="match status" value="1"/>
</dbReference>
<keyword evidence="3" id="KW-0456">Lyase</keyword>
<evidence type="ECO:0000313" key="8">
    <source>
        <dbReference type="EMBL" id="EPE25714.1"/>
    </source>
</evidence>
<dbReference type="Gene3D" id="1.10.275.10">
    <property type="entry name" value="Fumarase/aspartase (N-terminal domain)"/>
    <property type="match status" value="1"/>
</dbReference>
<dbReference type="NCBIfam" id="TIGR00979">
    <property type="entry name" value="fumC_II"/>
    <property type="match status" value="1"/>
</dbReference>
<feature type="domain" description="Fumarase C C-terminal" evidence="7">
    <location>
        <begin position="496"/>
        <end position="548"/>
    </location>
</feature>
<dbReference type="CDD" id="cd01362">
    <property type="entry name" value="Fumarase_classII"/>
    <property type="match status" value="1"/>
</dbReference>
<dbReference type="OMA" id="AKWRAQT"/>
<feature type="region of interest" description="Disordered" evidence="5">
    <location>
        <begin position="33"/>
        <end position="74"/>
    </location>
</feature>
<sequence>MLRSSACAARAAGGLSAVRPRASNALLLKSATTLSNTPSSNRSKSTVATQSPYTPSSSLTWSSQKTTNISRQPRFTRDFHATSYKMAETRAETDAFGEVHVPADKYWGAQTERSLENFKINQPQDRMPPPIVRAFGILKGAAATVNMKYGLDPKIGKAIQEAASEVASLKLIDHFPLVVWQTGSGTQSNMNANEVISNRAIEILGGKMGSKKPVHPNDHVNMSASSNDTFPTAMHIAAVLEIENELIPSIKSLRDALQAKVDDFEAKKIIKIGRTHLQDATPLTLAQEFSGYVAQLDFGIKRVESSLPDLRLLAQGGTAVGTGINTFKGFAEAIAEEVSKMTGTEFKTAPNKFEALAAHDALVQASGSLNTLAGSLNKIAQDIRYLGSGPRCGLGELALPENEPGSSIMPGKVNPTQCEALTMVCAQVMGNHVAASIGGMNGQFELNVYKPLIIRNVLHSIRILSDGMASFEKNLVVGLQANEDKIKSILNESLMLVTTLNPKIGYDMASKVAKNAHKKGSTLKESAMELKALSEEDFDALVRPELMIGPSEYKKKE</sequence>
<evidence type="ECO:0000256" key="3">
    <source>
        <dbReference type="ARBA" id="ARBA00023239"/>
    </source>
</evidence>
<evidence type="ECO:0000259" key="6">
    <source>
        <dbReference type="Pfam" id="PF00206"/>
    </source>
</evidence>
<evidence type="ECO:0000256" key="5">
    <source>
        <dbReference type="SAM" id="MobiDB-lite"/>
    </source>
</evidence>
<dbReference type="InterPro" id="IPR018951">
    <property type="entry name" value="Fumarase_C_C"/>
</dbReference>
<dbReference type="HOGENOM" id="CLU_021594_4_1_1"/>
<organism evidence="8 9">
    <name type="scientific">Glarea lozoyensis (strain ATCC 20868 / MF5171)</name>
    <dbReference type="NCBI Taxonomy" id="1116229"/>
    <lineage>
        <taxon>Eukaryota</taxon>
        <taxon>Fungi</taxon>
        <taxon>Dikarya</taxon>
        <taxon>Ascomycota</taxon>
        <taxon>Pezizomycotina</taxon>
        <taxon>Leotiomycetes</taxon>
        <taxon>Helotiales</taxon>
        <taxon>Helotiaceae</taxon>
        <taxon>Glarea</taxon>
    </lineage>
</organism>
<proteinExistence type="inferred from homology"/>
<dbReference type="InterPro" id="IPR022761">
    <property type="entry name" value="Fumarate_lyase_N"/>
</dbReference>
<dbReference type="eggNOG" id="KOG1317">
    <property type="taxonomic scope" value="Eukaryota"/>
</dbReference>
<dbReference type="EMBL" id="KE145371">
    <property type="protein sequence ID" value="EPE25714.1"/>
    <property type="molecule type" value="Genomic_DNA"/>
</dbReference>
<dbReference type="GO" id="GO:0004333">
    <property type="term" value="F:fumarate hydratase activity"/>
    <property type="evidence" value="ECO:0007669"/>
    <property type="project" value="UniProtKB-EC"/>
</dbReference>
<dbReference type="FunFam" id="1.20.200.10:FF:000001">
    <property type="entry name" value="Fumarate hydratase, mitochondrial"/>
    <property type="match status" value="1"/>
</dbReference>
<dbReference type="RefSeq" id="XP_008087033.1">
    <property type="nucleotide sequence ID" value="XM_008088842.1"/>
</dbReference>
<dbReference type="Gene3D" id="1.10.40.30">
    <property type="entry name" value="Fumarase/aspartase (C-terminal domain)"/>
    <property type="match status" value="1"/>
</dbReference>
<dbReference type="HAMAP" id="MF_00743">
    <property type="entry name" value="FumaraseC"/>
    <property type="match status" value="1"/>
</dbReference>
<dbReference type="InterPro" id="IPR020557">
    <property type="entry name" value="Fumarate_lyase_CS"/>
</dbReference>
<dbReference type="GO" id="GO:0006106">
    <property type="term" value="P:fumarate metabolic process"/>
    <property type="evidence" value="ECO:0007669"/>
    <property type="project" value="EnsemblFungi"/>
</dbReference>
<dbReference type="Proteomes" id="UP000016922">
    <property type="component" value="Unassembled WGS sequence"/>
</dbReference>
<dbReference type="PROSITE" id="PS00163">
    <property type="entry name" value="FUMARATE_LYASES"/>
    <property type="match status" value="1"/>
</dbReference>
<evidence type="ECO:0000256" key="4">
    <source>
        <dbReference type="ARBA" id="ARBA00056821"/>
    </source>
</evidence>
<dbReference type="InterPro" id="IPR008948">
    <property type="entry name" value="L-Aspartase-like"/>
</dbReference>
<dbReference type="InterPro" id="IPR005677">
    <property type="entry name" value="Fum_hydII"/>
</dbReference>
<dbReference type="AlphaFoldDB" id="S3CKI2"/>
<dbReference type="SUPFAM" id="SSF48557">
    <property type="entry name" value="L-aspartase-like"/>
    <property type="match status" value="1"/>
</dbReference>
<accession>S3CKI2</accession>
<name>S3CKI2_GLAL2</name>
<dbReference type="GeneID" id="19460684"/>
<dbReference type="GO" id="GO:0006302">
    <property type="term" value="P:double-strand break repair"/>
    <property type="evidence" value="ECO:0007669"/>
    <property type="project" value="EnsemblFungi"/>
</dbReference>
<comment type="similarity">
    <text evidence="1">Belongs to the class-II fumarase/aspartase family. Fumarase subfamily.</text>
</comment>
<dbReference type="GO" id="GO:0005829">
    <property type="term" value="C:cytosol"/>
    <property type="evidence" value="ECO:0007669"/>
    <property type="project" value="EnsemblFungi"/>
</dbReference>
<evidence type="ECO:0000259" key="7">
    <source>
        <dbReference type="Pfam" id="PF10415"/>
    </source>
</evidence>
<feature type="compositionally biased region" description="Polar residues" evidence="5">
    <location>
        <begin position="33"/>
        <end position="73"/>
    </location>
</feature>
<protein>
    <recommendedName>
        <fullName evidence="2">fumarate hydratase</fullName>
        <ecNumber evidence="2">4.2.1.2</ecNumber>
    </recommendedName>
</protein>
<comment type="function">
    <text evidence="4">Catalyzes the reversible stereospecific interconversion of fumarate to L-malate. In mitochondrion, catalyzes the hydration of fumarate to L-malate in the tricarboxylic acid (TCA) cycle to facilitate a transition step in the production of energy in the form of NADH. In cytoplasm and nucleus, involved in DNA repair in response to DNA damage: following DNA double-strand breaks (DSBs), translocates from the cytosol to the nucleus and promotes DNA repair by catalyzing the dehydration of L-malate to fumarate.</text>
</comment>
<dbReference type="OrthoDB" id="1738025at2759"/>
<dbReference type="EC" id="4.2.1.2" evidence="2"/>
<evidence type="ECO:0000256" key="2">
    <source>
        <dbReference type="ARBA" id="ARBA00012921"/>
    </source>
</evidence>
<dbReference type="GO" id="GO:0005759">
    <property type="term" value="C:mitochondrial matrix"/>
    <property type="evidence" value="ECO:0007669"/>
    <property type="project" value="EnsemblFungi"/>
</dbReference>
<dbReference type="GO" id="GO:0005634">
    <property type="term" value="C:nucleus"/>
    <property type="evidence" value="ECO:0007669"/>
    <property type="project" value="EnsemblFungi"/>
</dbReference>
<dbReference type="PRINTS" id="PR00149">
    <property type="entry name" value="FUMRATELYASE"/>
</dbReference>